<feature type="region of interest" description="Disordered" evidence="1">
    <location>
        <begin position="1"/>
        <end position="20"/>
    </location>
</feature>
<evidence type="ECO:0000313" key="2">
    <source>
        <dbReference type="EMBL" id="RDB18350.1"/>
    </source>
</evidence>
<protein>
    <submittedName>
        <fullName evidence="2">Uncharacterized protein</fullName>
    </submittedName>
</protein>
<keyword evidence="3" id="KW-1185">Reference proteome</keyword>
<evidence type="ECO:0000313" key="3">
    <source>
        <dbReference type="Proteomes" id="UP000076154"/>
    </source>
</evidence>
<proteinExistence type="predicted"/>
<dbReference type="STRING" id="39966.A0A369JAV9"/>
<gene>
    <name evidence="2" type="ORF">Hypma_000597</name>
</gene>
<organism evidence="2 3">
    <name type="scientific">Hypsizygus marmoreus</name>
    <name type="common">White beech mushroom</name>
    <name type="synonym">Agaricus marmoreus</name>
    <dbReference type="NCBI Taxonomy" id="39966"/>
    <lineage>
        <taxon>Eukaryota</taxon>
        <taxon>Fungi</taxon>
        <taxon>Dikarya</taxon>
        <taxon>Basidiomycota</taxon>
        <taxon>Agaricomycotina</taxon>
        <taxon>Agaricomycetes</taxon>
        <taxon>Agaricomycetidae</taxon>
        <taxon>Agaricales</taxon>
        <taxon>Tricholomatineae</taxon>
        <taxon>Lyophyllaceae</taxon>
        <taxon>Hypsizygus</taxon>
    </lineage>
</organism>
<dbReference type="AlphaFoldDB" id="A0A369JAV9"/>
<dbReference type="Proteomes" id="UP000076154">
    <property type="component" value="Unassembled WGS sequence"/>
</dbReference>
<evidence type="ECO:0000256" key="1">
    <source>
        <dbReference type="SAM" id="MobiDB-lite"/>
    </source>
</evidence>
<dbReference type="EMBL" id="LUEZ02000106">
    <property type="protein sequence ID" value="RDB18350.1"/>
    <property type="molecule type" value="Genomic_DNA"/>
</dbReference>
<name>A0A369JAV9_HYPMA</name>
<feature type="compositionally biased region" description="Polar residues" evidence="1">
    <location>
        <begin position="1"/>
        <end position="10"/>
    </location>
</feature>
<reference evidence="2" key="1">
    <citation type="submission" date="2018-04" db="EMBL/GenBank/DDBJ databases">
        <title>Whole genome sequencing of Hypsizygus marmoreus.</title>
        <authorList>
            <person name="Choi I.-G."/>
            <person name="Min B."/>
            <person name="Kim J.-G."/>
            <person name="Kim S."/>
            <person name="Oh Y.-L."/>
            <person name="Kong W.-S."/>
            <person name="Park H."/>
            <person name="Jeong J."/>
            <person name="Song E.-S."/>
        </authorList>
    </citation>
    <scope>NUCLEOTIDE SEQUENCE [LARGE SCALE GENOMIC DNA]</scope>
    <source>
        <strain evidence="2">51987-8</strain>
    </source>
</reference>
<accession>A0A369JAV9</accession>
<comment type="caution">
    <text evidence="2">The sequence shown here is derived from an EMBL/GenBank/DDBJ whole genome shotgun (WGS) entry which is preliminary data.</text>
</comment>
<dbReference type="InParanoid" id="A0A369JAV9"/>
<sequence>MAPTSANPANVSKRAPRKKTTETVSLEALAKLAKECVDKYNKVANTDKAYTGQITRAKQFVNNQVVQRKAAGVSICEQGIPTDELEKALDNPPNQYSAMAVEMFITQKCFTEGCGKQVAESIHAAFCRYWDTM</sequence>
<dbReference type="OrthoDB" id="2976553at2759"/>